<keyword evidence="2 4" id="KW-0238">DNA-binding</keyword>
<dbReference type="GO" id="GO:0003700">
    <property type="term" value="F:DNA-binding transcription factor activity"/>
    <property type="evidence" value="ECO:0007669"/>
    <property type="project" value="TreeGrafter"/>
</dbReference>
<dbReference type="InterPro" id="IPR050109">
    <property type="entry name" value="HTH-type_TetR-like_transc_reg"/>
</dbReference>
<feature type="domain" description="HTH tetR-type" evidence="5">
    <location>
        <begin position="14"/>
        <end position="74"/>
    </location>
</feature>
<dbReference type="InterPro" id="IPR009057">
    <property type="entry name" value="Homeodomain-like_sf"/>
</dbReference>
<dbReference type="Proteomes" id="UP000580861">
    <property type="component" value="Unassembled WGS sequence"/>
</dbReference>
<dbReference type="PANTHER" id="PTHR30055">
    <property type="entry name" value="HTH-TYPE TRANSCRIPTIONAL REGULATOR RUTR"/>
    <property type="match status" value="1"/>
</dbReference>
<dbReference type="PROSITE" id="PS50977">
    <property type="entry name" value="HTH_TETR_2"/>
    <property type="match status" value="1"/>
</dbReference>
<organism evidence="6 7">
    <name type="scientific">Amycolatopsis umgeniensis</name>
    <dbReference type="NCBI Taxonomy" id="336628"/>
    <lineage>
        <taxon>Bacteria</taxon>
        <taxon>Bacillati</taxon>
        <taxon>Actinomycetota</taxon>
        <taxon>Actinomycetes</taxon>
        <taxon>Pseudonocardiales</taxon>
        <taxon>Pseudonocardiaceae</taxon>
        <taxon>Amycolatopsis</taxon>
    </lineage>
</organism>
<proteinExistence type="predicted"/>
<protein>
    <submittedName>
        <fullName evidence="6">AcrR family transcriptional regulator</fullName>
    </submittedName>
</protein>
<feature type="DNA-binding region" description="H-T-H motif" evidence="4">
    <location>
        <begin position="37"/>
        <end position="56"/>
    </location>
</feature>
<dbReference type="EMBL" id="JACHMX010000001">
    <property type="protein sequence ID" value="MBB5852086.1"/>
    <property type="molecule type" value="Genomic_DNA"/>
</dbReference>
<dbReference type="SUPFAM" id="SSF48498">
    <property type="entry name" value="Tetracyclin repressor-like, C-terminal domain"/>
    <property type="match status" value="1"/>
</dbReference>
<dbReference type="RefSeq" id="WP_184894289.1">
    <property type="nucleotide sequence ID" value="NZ_JACHMX010000001.1"/>
</dbReference>
<dbReference type="InterPro" id="IPR036271">
    <property type="entry name" value="Tet_transcr_reg_TetR-rel_C_sf"/>
</dbReference>
<reference evidence="6 7" key="1">
    <citation type="submission" date="2020-08" db="EMBL/GenBank/DDBJ databases">
        <title>Sequencing the genomes of 1000 actinobacteria strains.</title>
        <authorList>
            <person name="Klenk H.-P."/>
        </authorList>
    </citation>
    <scope>NUCLEOTIDE SEQUENCE [LARGE SCALE GENOMIC DNA]</scope>
    <source>
        <strain evidence="6 7">DSM 45272</strain>
    </source>
</reference>
<evidence type="ECO:0000256" key="1">
    <source>
        <dbReference type="ARBA" id="ARBA00023015"/>
    </source>
</evidence>
<gene>
    <name evidence="6" type="ORF">HDA45_002173</name>
</gene>
<dbReference type="Pfam" id="PF00440">
    <property type="entry name" value="TetR_N"/>
    <property type="match status" value="1"/>
</dbReference>
<keyword evidence="3" id="KW-0804">Transcription</keyword>
<comment type="caution">
    <text evidence="6">The sequence shown here is derived from an EMBL/GenBank/DDBJ whole genome shotgun (WGS) entry which is preliminary data.</text>
</comment>
<evidence type="ECO:0000259" key="5">
    <source>
        <dbReference type="PROSITE" id="PS50977"/>
    </source>
</evidence>
<dbReference type="GO" id="GO:0000976">
    <property type="term" value="F:transcription cis-regulatory region binding"/>
    <property type="evidence" value="ECO:0007669"/>
    <property type="project" value="TreeGrafter"/>
</dbReference>
<dbReference type="PANTHER" id="PTHR30055:SF234">
    <property type="entry name" value="HTH-TYPE TRANSCRIPTIONAL REGULATOR BETI"/>
    <property type="match status" value="1"/>
</dbReference>
<evidence type="ECO:0000256" key="4">
    <source>
        <dbReference type="PROSITE-ProRule" id="PRU00335"/>
    </source>
</evidence>
<name>A0A841AW47_9PSEU</name>
<dbReference type="AlphaFoldDB" id="A0A841AW47"/>
<evidence type="ECO:0000313" key="6">
    <source>
        <dbReference type="EMBL" id="MBB5852086.1"/>
    </source>
</evidence>
<evidence type="ECO:0000256" key="3">
    <source>
        <dbReference type="ARBA" id="ARBA00023163"/>
    </source>
</evidence>
<keyword evidence="1" id="KW-0805">Transcription regulation</keyword>
<dbReference type="SUPFAM" id="SSF46689">
    <property type="entry name" value="Homeodomain-like"/>
    <property type="match status" value="1"/>
</dbReference>
<keyword evidence="7" id="KW-1185">Reference proteome</keyword>
<evidence type="ECO:0000256" key="2">
    <source>
        <dbReference type="ARBA" id="ARBA00023125"/>
    </source>
</evidence>
<sequence length="208" mass="23321">MSGRRPYTARMPVEQRRTQLLDAALRIIADEGYRAVSIDRVARELDVTRPVVYNVFDGLDALLKALLERQEQRVVQQLLTTISTEVDLLDPAAYLRRTITALATMVTADPLTWKPIFLISVEAPEIVRKRIDRNRDVVRERIQTIVEMSVAGRKPKPDVDPAVIAHSLIAIGEYFGRLLLTDPGAVDVERLASTVTALFEPVNRSAHA</sequence>
<dbReference type="InterPro" id="IPR001647">
    <property type="entry name" value="HTH_TetR"/>
</dbReference>
<accession>A0A841AW47</accession>
<dbReference type="Gene3D" id="1.10.357.10">
    <property type="entry name" value="Tetracycline Repressor, domain 2"/>
    <property type="match status" value="1"/>
</dbReference>
<dbReference type="PRINTS" id="PR00455">
    <property type="entry name" value="HTHTETR"/>
</dbReference>
<evidence type="ECO:0000313" key="7">
    <source>
        <dbReference type="Proteomes" id="UP000580861"/>
    </source>
</evidence>